<evidence type="ECO:0000313" key="2">
    <source>
        <dbReference type="Proteomes" id="UP000291485"/>
    </source>
</evidence>
<keyword evidence="2" id="KW-1185">Reference proteome</keyword>
<protein>
    <recommendedName>
        <fullName evidence="3">DUF1579 domain-containing protein</fullName>
    </recommendedName>
</protein>
<evidence type="ECO:0008006" key="3">
    <source>
        <dbReference type="Google" id="ProtNLM"/>
    </source>
</evidence>
<dbReference type="Proteomes" id="UP000291485">
    <property type="component" value="Unassembled WGS sequence"/>
</dbReference>
<dbReference type="RefSeq" id="WP_131556534.1">
    <property type="nucleotide sequence ID" value="NZ_SJSN01000002.1"/>
</dbReference>
<reference evidence="1 2" key="1">
    <citation type="submission" date="2019-02" db="EMBL/GenBank/DDBJ databases">
        <title>Pedobacter sp. RP-3-11 sp. nov., isolated from Arctic soil.</title>
        <authorList>
            <person name="Dahal R.H."/>
        </authorList>
    </citation>
    <scope>NUCLEOTIDE SEQUENCE [LARGE SCALE GENOMIC DNA]</scope>
    <source>
        <strain evidence="1 2">RP-3-11</strain>
    </source>
</reference>
<dbReference type="AlphaFoldDB" id="A0A4R0P815"/>
<evidence type="ECO:0000313" key="1">
    <source>
        <dbReference type="EMBL" id="TCD12054.1"/>
    </source>
</evidence>
<accession>A0A4R0P815</accession>
<dbReference type="OrthoDB" id="8481162at2"/>
<proteinExistence type="predicted"/>
<sequence length="138" mass="15859">MSKSKLQLLAPYIGVWKTQGTTGNGDLLSGTDIYEWVEGGFFLLHKVDVELNGKEIKSLEITHYDELEDVFRSQSFDDEGNISISTLKIYDDIILIFSDNERFKGNFKESTIEGTWERCDGKKWSHWMKITLTKLVGE</sequence>
<name>A0A4R0P815_9SPHI</name>
<dbReference type="EMBL" id="SJSN01000002">
    <property type="protein sequence ID" value="TCD12054.1"/>
    <property type="molecule type" value="Genomic_DNA"/>
</dbReference>
<gene>
    <name evidence="1" type="ORF">EZ449_03255</name>
</gene>
<comment type="caution">
    <text evidence="1">The sequence shown here is derived from an EMBL/GenBank/DDBJ whole genome shotgun (WGS) entry which is preliminary data.</text>
</comment>
<organism evidence="1 2">
    <name type="scientific">Pedobacter frigidisoli</name>
    <dbReference type="NCBI Taxonomy" id="2530455"/>
    <lineage>
        <taxon>Bacteria</taxon>
        <taxon>Pseudomonadati</taxon>
        <taxon>Bacteroidota</taxon>
        <taxon>Sphingobacteriia</taxon>
        <taxon>Sphingobacteriales</taxon>
        <taxon>Sphingobacteriaceae</taxon>
        <taxon>Pedobacter</taxon>
    </lineage>
</organism>